<proteinExistence type="predicted"/>
<gene>
    <name evidence="3" type="ORF">EVOR1521_LOCUS8332</name>
</gene>
<name>A0AA36I438_9DINO</name>
<dbReference type="EMBL" id="CAUJNA010000706">
    <property type="protein sequence ID" value="CAJ1380377.1"/>
    <property type="molecule type" value="Genomic_DNA"/>
</dbReference>
<comment type="caution">
    <text evidence="3">The sequence shown here is derived from an EMBL/GenBank/DDBJ whole genome shotgun (WGS) entry which is preliminary data.</text>
</comment>
<feature type="region of interest" description="Disordered" evidence="1">
    <location>
        <begin position="101"/>
        <end position="129"/>
    </location>
</feature>
<evidence type="ECO:0000313" key="3">
    <source>
        <dbReference type="EMBL" id="CAJ1380377.1"/>
    </source>
</evidence>
<keyword evidence="4" id="KW-1185">Reference proteome</keyword>
<organism evidence="3 4">
    <name type="scientific">Effrenium voratum</name>
    <dbReference type="NCBI Taxonomy" id="2562239"/>
    <lineage>
        <taxon>Eukaryota</taxon>
        <taxon>Sar</taxon>
        <taxon>Alveolata</taxon>
        <taxon>Dinophyceae</taxon>
        <taxon>Suessiales</taxon>
        <taxon>Symbiodiniaceae</taxon>
        <taxon>Effrenium</taxon>
    </lineage>
</organism>
<sequence length="450" mass="48101">MTEIFEEQQEKGNTSLLQLRPTGAPQRETEDQVMAAMKEAVESLQARRTNGSVVDAEAAVDTVLDALQDGVGAQDPTFNTNGTAQVVEDPVLAALEDGVGAMEPNSAGRSQAKPSNSSQAPAEAAVPETKSIAQQVAAGRVPERGFWSTRSGALAAAVGFVAATWLGVICLAAGFWMAIFSGWRSDGKGNLRATVEALRRCGAADLERIMPPSAGYDCAFSKPVSSRQLLRLEVRVEGPLGAALKAPLTGRSCVLHSAAVSKQLHDGMPPVPMAFSASNVDFVVSLLDNKNTRIHVKGSDVSLFDTMGKCVERTTFDAAPDSWQDFVLTHRSAAPQGAEWGSSSFRADEATLEFQEAALPVGAAVTVVGELHRGADGKLSLRPWQGEEKKLREPWRTSWERGCEDKLSRRAPDALKQKVFISDDEKLLQREPEVDGKLRECASGFGGLLG</sequence>
<evidence type="ECO:0000313" key="4">
    <source>
        <dbReference type="Proteomes" id="UP001178507"/>
    </source>
</evidence>
<reference evidence="3" key="1">
    <citation type="submission" date="2023-08" db="EMBL/GenBank/DDBJ databases">
        <authorList>
            <person name="Chen Y."/>
            <person name="Shah S."/>
            <person name="Dougan E. K."/>
            <person name="Thang M."/>
            <person name="Chan C."/>
        </authorList>
    </citation>
    <scope>NUCLEOTIDE SEQUENCE</scope>
</reference>
<feature type="transmembrane region" description="Helical" evidence="2">
    <location>
        <begin position="153"/>
        <end position="179"/>
    </location>
</feature>
<keyword evidence="2" id="KW-0472">Membrane</keyword>
<dbReference type="AlphaFoldDB" id="A0AA36I438"/>
<evidence type="ECO:0000256" key="2">
    <source>
        <dbReference type="SAM" id="Phobius"/>
    </source>
</evidence>
<dbReference type="Proteomes" id="UP001178507">
    <property type="component" value="Unassembled WGS sequence"/>
</dbReference>
<accession>A0AA36I438</accession>
<keyword evidence="2" id="KW-0812">Transmembrane</keyword>
<keyword evidence="2" id="KW-1133">Transmembrane helix</keyword>
<feature type="compositionally biased region" description="Polar residues" evidence="1">
    <location>
        <begin position="107"/>
        <end position="120"/>
    </location>
</feature>
<evidence type="ECO:0000256" key="1">
    <source>
        <dbReference type="SAM" id="MobiDB-lite"/>
    </source>
</evidence>
<feature type="region of interest" description="Disordered" evidence="1">
    <location>
        <begin position="1"/>
        <end position="32"/>
    </location>
</feature>
<protein>
    <submittedName>
        <fullName evidence="3">Uncharacterized protein</fullName>
    </submittedName>
</protein>